<dbReference type="InterPro" id="IPR028978">
    <property type="entry name" value="Chorismate_lyase_/UTRA_dom_sf"/>
</dbReference>
<proteinExistence type="predicted"/>
<comment type="caution">
    <text evidence="6">The sequence shown here is derived from an EMBL/GenBank/DDBJ whole genome shotgun (WGS) entry which is preliminary data.</text>
</comment>
<dbReference type="SUPFAM" id="SSF46785">
    <property type="entry name" value="Winged helix' DNA-binding domain"/>
    <property type="match status" value="1"/>
</dbReference>
<evidence type="ECO:0000313" key="7">
    <source>
        <dbReference type="Proteomes" id="UP000218181"/>
    </source>
</evidence>
<name>A0A2A5RIU0_9LACT</name>
<dbReference type="PROSITE" id="PS50949">
    <property type="entry name" value="HTH_GNTR"/>
    <property type="match status" value="1"/>
</dbReference>
<sequence length="234" mass="26461">MKIRNDVRKKIISGYYSSGQLLPGEAEFCAIYKASKMTVKHAMDGLVEEGLIVKRRGSGTFVKELNHSEMENLQSVNQFQGTTDSFPNDEVSSVILTFEVITASEELIEHLKISKFAQVYHVKRLRNVDGHPYVIENTFMPAAIVEDLTLKICQGSIYKYIEEELKLSIGSSHRKMQARKASQAESDILEIPAGDPIIYSSQIGFLTDGRPFEYSETIHRADLFSFETVLMKKK</sequence>
<dbReference type="STRING" id="1291764.GCA_001311235_03034"/>
<keyword evidence="2" id="KW-0805">Transcription regulation</keyword>
<gene>
    <name evidence="6" type="ORF">RT41_GL000502</name>
</gene>
<dbReference type="Gene3D" id="3.40.1410.10">
    <property type="entry name" value="Chorismate lyase-like"/>
    <property type="match status" value="1"/>
</dbReference>
<dbReference type="GO" id="GO:0003677">
    <property type="term" value="F:DNA binding"/>
    <property type="evidence" value="ECO:0007669"/>
    <property type="project" value="UniProtKB-KW"/>
</dbReference>
<dbReference type="PANTHER" id="PTHR44846:SF5">
    <property type="entry name" value="HTH-TYPE TRANSCRIPTIONAL REGULATOR GMUR"/>
    <property type="match status" value="1"/>
</dbReference>
<dbReference type="AlphaFoldDB" id="A0A2A5RIU0"/>
<dbReference type="Gene3D" id="1.10.10.10">
    <property type="entry name" value="Winged helix-like DNA-binding domain superfamily/Winged helix DNA-binding domain"/>
    <property type="match status" value="1"/>
</dbReference>
<keyword evidence="4" id="KW-0804">Transcription</keyword>
<dbReference type="SMART" id="SM00345">
    <property type="entry name" value="HTH_GNTR"/>
    <property type="match status" value="1"/>
</dbReference>
<dbReference type="GO" id="GO:0045892">
    <property type="term" value="P:negative regulation of DNA-templated transcription"/>
    <property type="evidence" value="ECO:0007669"/>
    <property type="project" value="TreeGrafter"/>
</dbReference>
<keyword evidence="7" id="KW-1185">Reference proteome</keyword>
<evidence type="ECO:0000313" key="6">
    <source>
        <dbReference type="EMBL" id="PCR99058.1"/>
    </source>
</evidence>
<dbReference type="Pfam" id="PF00392">
    <property type="entry name" value="GntR"/>
    <property type="match status" value="1"/>
</dbReference>
<feature type="domain" description="HTH gntR-type" evidence="5">
    <location>
        <begin position="1"/>
        <end position="65"/>
    </location>
</feature>
<evidence type="ECO:0000256" key="2">
    <source>
        <dbReference type="ARBA" id="ARBA00023015"/>
    </source>
</evidence>
<dbReference type="InterPro" id="IPR036388">
    <property type="entry name" value="WH-like_DNA-bd_sf"/>
</dbReference>
<evidence type="ECO:0000256" key="4">
    <source>
        <dbReference type="ARBA" id="ARBA00023163"/>
    </source>
</evidence>
<dbReference type="InterPro" id="IPR011663">
    <property type="entry name" value="UTRA"/>
</dbReference>
<keyword evidence="1" id="KW-0678">Repressor</keyword>
<dbReference type="GO" id="GO:0003700">
    <property type="term" value="F:DNA-binding transcription factor activity"/>
    <property type="evidence" value="ECO:0007669"/>
    <property type="project" value="InterPro"/>
</dbReference>
<dbReference type="InterPro" id="IPR000524">
    <property type="entry name" value="Tscrpt_reg_HTH_GntR"/>
</dbReference>
<protein>
    <submittedName>
        <fullName evidence="6">GntR family transcriptional regulator</fullName>
    </submittedName>
</protein>
<accession>A0A2A5RIU0</accession>
<dbReference type="CDD" id="cd07377">
    <property type="entry name" value="WHTH_GntR"/>
    <property type="match status" value="1"/>
</dbReference>
<dbReference type="PANTHER" id="PTHR44846">
    <property type="entry name" value="MANNOSYL-D-GLYCERATE TRANSPORT/METABOLISM SYSTEM REPRESSOR MNGR-RELATED"/>
    <property type="match status" value="1"/>
</dbReference>
<reference evidence="6 7" key="1">
    <citation type="submission" date="2014-12" db="EMBL/GenBank/DDBJ databases">
        <title>Draft genome sequences of 10 type strains of Lactococcus.</title>
        <authorList>
            <person name="Sun Z."/>
            <person name="Zhong Z."/>
            <person name="Liu W."/>
            <person name="Zhang W."/>
            <person name="Zhang H."/>
        </authorList>
    </citation>
    <scope>NUCLEOTIDE SEQUENCE [LARGE SCALE GENOMIC DNA]</scope>
    <source>
        <strain evidence="6 7">JCM 16395</strain>
    </source>
</reference>
<dbReference type="InterPro" id="IPR050679">
    <property type="entry name" value="Bact_HTH_transcr_reg"/>
</dbReference>
<dbReference type="SMART" id="SM00866">
    <property type="entry name" value="UTRA"/>
    <property type="match status" value="1"/>
</dbReference>
<keyword evidence="3" id="KW-0238">DNA-binding</keyword>
<evidence type="ECO:0000256" key="1">
    <source>
        <dbReference type="ARBA" id="ARBA00022491"/>
    </source>
</evidence>
<dbReference type="FunFam" id="3.40.1410.10:FF:000008">
    <property type="entry name" value="Transcriptional regulator, GntR family"/>
    <property type="match status" value="1"/>
</dbReference>
<dbReference type="Proteomes" id="UP000218181">
    <property type="component" value="Unassembled WGS sequence"/>
</dbReference>
<organism evidence="6 7">
    <name type="scientific">Lactococcus fujiensis JCM 16395</name>
    <dbReference type="NCBI Taxonomy" id="1291764"/>
    <lineage>
        <taxon>Bacteria</taxon>
        <taxon>Bacillati</taxon>
        <taxon>Bacillota</taxon>
        <taxon>Bacilli</taxon>
        <taxon>Lactobacillales</taxon>
        <taxon>Streptococcaceae</taxon>
        <taxon>Lactococcus</taxon>
    </lineage>
</organism>
<evidence type="ECO:0000259" key="5">
    <source>
        <dbReference type="PROSITE" id="PS50949"/>
    </source>
</evidence>
<dbReference type="EMBL" id="JXJU01000013">
    <property type="protein sequence ID" value="PCR99058.1"/>
    <property type="molecule type" value="Genomic_DNA"/>
</dbReference>
<dbReference type="Pfam" id="PF07702">
    <property type="entry name" value="UTRA"/>
    <property type="match status" value="1"/>
</dbReference>
<dbReference type="InterPro" id="IPR036390">
    <property type="entry name" value="WH_DNA-bd_sf"/>
</dbReference>
<dbReference type="SUPFAM" id="SSF64288">
    <property type="entry name" value="Chorismate lyase-like"/>
    <property type="match status" value="1"/>
</dbReference>
<evidence type="ECO:0000256" key="3">
    <source>
        <dbReference type="ARBA" id="ARBA00023125"/>
    </source>
</evidence>